<dbReference type="Gene3D" id="3.60.10.10">
    <property type="entry name" value="Endonuclease/exonuclease/phosphatase"/>
    <property type="match status" value="1"/>
</dbReference>
<protein>
    <submittedName>
        <fullName evidence="4">DNase I-like protein</fullName>
    </submittedName>
</protein>
<dbReference type="SUPFAM" id="SSF56219">
    <property type="entry name" value="DNase I-like"/>
    <property type="match status" value="1"/>
</dbReference>
<dbReference type="PANTHER" id="PTHR42834:SF1">
    <property type="entry name" value="ENDONUCLEASE_EXONUCLEASE_PHOSPHATASE FAMILY PROTEIN (AFU_ORTHOLOGUE AFUA_3G09210)"/>
    <property type="match status" value="1"/>
</dbReference>
<keyword evidence="2" id="KW-0732">Signal</keyword>
<evidence type="ECO:0000256" key="1">
    <source>
        <dbReference type="SAM" id="MobiDB-lite"/>
    </source>
</evidence>
<feature type="domain" description="Endonuclease/exonuclease/phosphatase" evidence="3">
    <location>
        <begin position="301"/>
        <end position="614"/>
    </location>
</feature>
<gene>
    <name evidence="4" type="ORF">CC86DRAFT_427085</name>
</gene>
<reference evidence="4" key="1">
    <citation type="journal article" date="2020" name="Stud. Mycol.">
        <title>101 Dothideomycetes genomes: a test case for predicting lifestyles and emergence of pathogens.</title>
        <authorList>
            <person name="Haridas S."/>
            <person name="Albert R."/>
            <person name="Binder M."/>
            <person name="Bloem J."/>
            <person name="Labutti K."/>
            <person name="Salamov A."/>
            <person name="Andreopoulos B."/>
            <person name="Baker S."/>
            <person name="Barry K."/>
            <person name="Bills G."/>
            <person name="Bluhm B."/>
            <person name="Cannon C."/>
            <person name="Castanera R."/>
            <person name="Culley D."/>
            <person name="Daum C."/>
            <person name="Ezra D."/>
            <person name="Gonzalez J."/>
            <person name="Henrissat B."/>
            <person name="Kuo A."/>
            <person name="Liang C."/>
            <person name="Lipzen A."/>
            <person name="Lutzoni F."/>
            <person name="Magnuson J."/>
            <person name="Mondo S."/>
            <person name="Nolan M."/>
            <person name="Ohm R."/>
            <person name="Pangilinan J."/>
            <person name="Park H.-J."/>
            <person name="Ramirez L."/>
            <person name="Alfaro M."/>
            <person name="Sun H."/>
            <person name="Tritt A."/>
            <person name="Yoshinaga Y."/>
            <person name="Zwiers L.-H."/>
            <person name="Turgeon B."/>
            <person name="Goodwin S."/>
            <person name="Spatafora J."/>
            <person name="Crous P."/>
            <person name="Grigoriev I."/>
        </authorList>
    </citation>
    <scope>NUCLEOTIDE SEQUENCE</scope>
    <source>
        <strain evidence="4">CBS 113818</strain>
    </source>
</reference>
<dbReference type="Pfam" id="PF03372">
    <property type="entry name" value="Exo_endo_phos"/>
    <property type="match status" value="1"/>
</dbReference>
<evidence type="ECO:0000256" key="2">
    <source>
        <dbReference type="SAM" id="SignalP"/>
    </source>
</evidence>
<organism evidence="4 5">
    <name type="scientific">Ophiobolus disseminans</name>
    <dbReference type="NCBI Taxonomy" id="1469910"/>
    <lineage>
        <taxon>Eukaryota</taxon>
        <taxon>Fungi</taxon>
        <taxon>Dikarya</taxon>
        <taxon>Ascomycota</taxon>
        <taxon>Pezizomycotina</taxon>
        <taxon>Dothideomycetes</taxon>
        <taxon>Pleosporomycetidae</taxon>
        <taxon>Pleosporales</taxon>
        <taxon>Pleosporineae</taxon>
        <taxon>Phaeosphaeriaceae</taxon>
        <taxon>Ophiobolus</taxon>
    </lineage>
</organism>
<feature type="chain" id="PRO_5025447064" evidence="2">
    <location>
        <begin position="18"/>
        <end position="625"/>
    </location>
</feature>
<dbReference type="CDD" id="cd04486">
    <property type="entry name" value="YhcR_OBF_like"/>
    <property type="match status" value="1"/>
</dbReference>
<dbReference type="OrthoDB" id="47488at2759"/>
<sequence length="625" mass="67519">MANTLLRLVALAATALATTIAEINGAKFLSPFNGQTVSNVSGIITAKGPDGLWLRSTTPDRDERTSESVYVFGRTFGANLTVGDAIVVGGRITEFRSNRDYLYLTELDRPVLEKRISSGNNVDARVIGKDTRDPPTEQYSSLDGGDVFAVPNNKSLVSVANPTLEPRKYGLDFWESLSGELVTVRKPVALTKPNNFGDTWVAGNWKLTGKNDRDGLTMTDKDANPEAILIGSPLDGTKNPTTTKMGDDVEDITGVVSYAFGFYRILPTTAYKVTKSQKPVLPKPTKLESSGKCDGITVGAYNVENLAASSSHHPALAAHIVDYLKSPDIIFVQEVQDDNGVTNDAVVSANLTLTTLANAIRTAGGPQYAFTDVVPVDDQDGGAPGGNIRTAYLYKPSLIRLYKPNPGGSLDANEVLNGPTLKYNPGRIDPTNEAWTASRKPLVAQWEVISSKGSSKKADIFFTVNVHFGSKGGSSSLHGDARPPVNGGVDDRITQSVLTANFVKDILTKDKNARVITAGDFNEVSGPSALGIRNTLIEQFTFVEPLEQYVKISGLKDADAAAKIEELERYTYLFDMNAQQLDHMFVSDALAKKVKYEHVHVNTWPEFAAQVSDHDPSVARLDVCA</sequence>
<dbReference type="GO" id="GO:0003824">
    <property type="term" value="F:catalytic activity"/>
    <property type="evidence" value="ECO:0007669"/>
    <property type="project" value="InterPro"/>
</dbReference>
<dbReference type="PANTHER" id="PTHR42834">
    <property type="entry name" value="ENDONUCLEASE/EXONUCLEASE/PHOSPHATASE FAMILY PROTEIN (AFU_ORTHOLOGUE AFUA_3G09210)"/>
    <property type="match status" value="1"/>
</dbReference>
<keyword evidence="5" id="KW-1185">Reference proteome</keyword>
<feature type="signal peptide" evidence="2">
    <location>
        <begin position="1"/>
        <end position="17"/>
    </location>
</feature>
<feature type="compositionally biased region" description="Basic and acidic residues" evidence="1">
    <location>
        <begin position="126"/>
        <end position="135"/>
    </location>
</feature>
<proteinExistence type="predicted"/>
<evidence type="ECO:0000313" key="5">
    <source>
        <dbReference type="Proteomes" id="UP000799424"/>
    </source>
</evidence>
<evidence type="ECO:0000259" key="3">
    <source>
        <dbReference type="Pfam" id="PF03372"/>
    </source>
</evidence>
<accession>A0A6A6ZL62</accession>
<name>A0A6A6ZL62_9PLEO</name>
<dbReference type="InterPro" id="IPR005135">
    <property type="entry name" value="Endo/exonuclease/phosphatase"/>
</dbReference>
<feature type="region of interest" description="Disordered" evidence="1">
    <location>
        <begin position="125"/>
        <end position="145"/>
    </location>
</feature>
<dbReference type="Proteomes" id="UP000799424">
    <property type="component" value="Unassembled WGS sequence"/>
</dbReference>
<dbReference type="EMBL" id="MU006238">
    <property type="protein sequence ID" value="KAF2820977.1"/>
    <property type="molecule type" value="Genomic_DNA"/>
</dbReference>
<dbReference type="AlphaFoldDB" id="A0A6A6ZL62"/>
<evidence type="ECO:0000313" key="4">
    <source>
        <dbReference type="EMBL" id="KAF2820977.1"/>
    </source>
</evidence>
<dbReference type="InterPro" id="IPR036691">
    <property type="entry name" value="Endo/exonu/phosph_ase_sf"/>
</dbReference>